<keyword evidence="3" id="KW-0813">Transport</keyword>
<dbReference type="GO" id="GO:0008525">
    <property type="term" value="F:phosphatidylcholine transporter activity"/>
    <property type="evidence" value="ECO:0007669"/>
    <property type="project" value="TreeGrafter"/>
</dbReference>
<keyword evidence="5" id="KW-0007">Acetylation</keyword>
<dbReference type="GO" id="GO:0031210">
    <property type="term" value="F:phosphatidylcholine binding"/>
    <property type="evidence" value="ECO:0007669"/>
    <property type="project" value="TreeGrafter"/>
</dbReference>
<protein>
    <recommendedName>
        <fullName evidence="12">Phosphatidylinositol transfer protein alpha isoform</fullName>
    </recommendedName>
</protein>
<evidence type="ECO:0000256" key="7">
    <source>
        <dbReference type="ARBA" id="ARBA00023121"/>
    </source>
</evidence>
<sequence>MNRTKKDGERVQYNHKIYNLHSKVQPYVRILAPEEALTMHEKAWNACPYCRTLITNEYIKDDFLIKTETWHKPDLGTQENVHKLGPEVWKNVEVVHIGIADRHQVLTKDYKPDEDPSKYKSLKIGRGPLGPDWKKVLGQQRDCPHICAYKLVTVKFKWRGLQNKVENFIHKQECRLFTNFHWQLFCWLDRWVELTMEDIRRMEDETKRELDEM</sequence>
<evidence type="ECO:0000256" key="2">
    <source>
        <dbReference type="ARBA" id="ARBA00004496"/>
    </source>
</evidence>
<dbReference type="Proteomes" id="UP001066276">
    <property type="component" value="Chromosome 5"/>
</dbReference>
<evidence type="ECO:0000256" key="6">
    <source>
        <dbReference type="ARBA" id="ARBA00023055"/>
    </source>
</evidence>
<comment type="similarity">
    <text evidence="11">Belongs to the PtdIns transfer protein family. PI transfer class I subfamily.</text>
</comment>
<keyword evidence="7" id="KW-0446">Lipid-binding</keyword>
<organism evidence="15 16">
    <name type="scientific">Pleurodeles waltl</name>
    <name type="common">Iberian ribbed newt</name>
    <dbReference type="NCBI Taxonomy" id="8319"/>
    <lineage>
        <taxon>Eukaryota</taxon>
        <taxon>Metazoa</taxon>
        <taxon>Chordata</taxon>
        <taxon>Craniata</taxon>
        <taxon>Vertebrata</taxon>
        <taxon>Euteleostomi</taxon>
        <taxon>Amphibia</taxon>
        <taxon>Batrachia</taxon>
        <taxon>Caudata</taxon>
        <taxon>Salamandroidea</taxon>
        <taxon>Salamandridae</taxon>
        <taxon>Pleurodelinae</taxon>
        <taxon>Pleurodeles</taxon>
    </lineage>
</organism>
<evidence type="ECO:0000313" key="15">
    <source>
        <dbReference type="EMBL" id="KAJ1149866.1"/>
    </source>
</evidence>
<evidence type="ECO:0000256" key="4">
    <source>
        <dbReference type="ARBA" id="ARBA00022490"/>
    </source>
</evidence>
<dbReference type="AlphaFoldDB" id="A0AAV7RBN0"/>
<dbReference type="GO" id="GO:0005634">
    <property type="term" value="C:nucleus"/>
    <property type="evidence" value="ECO:0007669"/>
    <property type="project" value="UniProtKB-SubCell"/>
</dbReference>
<dbReference type="GO" id="GO:0008526">
    <property type="term" value="F:phosphatidylinositol transfer activity"/>
    <property type="evidence" value="ECO:0007669"/>
    <property type="project" value="TreeGrafter"/>
</dbReference>
<comment type="caution">
    <text evidence="15">The sequence shown here is derived from an EMBL/GenBank/DDBJ whole genome shotgun (WGS) entry which is preliminary data.</text>
</comment>
<name>A0AAV7RBN0_PLEWA</name>
<evidence type="ECO:0000256" key="11">
    <source>
        <dbReference type="ARBA" id="ARBA00038104"/>
    </source>
</evidence>
<dbReference type="SUPFAM" id="SSF55961">
    <property type="entry name" value="Bet v1-like"/>
    <property type="match status" value="1"/>
</dbReference>
<accession>A0AAV7RBN0</accession>
<comment type="function">
    <text evidence="13">Catalyzes the transfer of phosphatidylinositol (PI) and phosphatidylcholine (PC) between membranes. Shows a preference for PI and PC containing shorter saturated or monosaturated acyl chains at the sn-1 and sn-2 positions. Preference order for PC is C16:1 &gt; C16:0 &gt; C18:1 &gt; C18:0 &gt; C20:4 and for PI is C16:1 &gt; C16:0 &gt; C18:1 &gt; C18:0 &gt; C20:4 &gt; C20:3.</text>
</comment>
<evidence type="ECO:0000256" key="10">
    <source>
        <dbReference type="ARBA" id="ARBA00024146"/>
    </source>
</evidence>
<comment type="subcellular location">
    <subcellularLocation>
        <location evidence="2">Cytoplasm</location>
    </subcellularLocation>
    <subcellularLocation>
        <location evidence="1">Nucleus</location>
    </subcellularLocation>
</comment>
<dbReference type="GO" id="GO:0005737">
    <property type="term" value="C:cytoplasm"/>
    <property type="evidence" value="ECO:0007669"/>
    <property type="project" value="UniProtKB-SubCell"/>
</dbReference>
<dbReference type="PANTHER" id="PTHR10658">
    <property type="entry name" value="PHOSPHATIDYLINOSITOL TRANSFER PROTEIN"/>
    <property type="match status" value="1"/>
</dbReference>
<evidence type="ECO:0000256" key="12">
    <source>
        <dbReference type="ARBA" id="ARBA00040721"/>
    </source>
</evidence>
<comment type="catalytic activity">
    <reaction evidence="9">
        <text>a 1,2-diacyl-sn-glycero-3-phosphocholine(in) = a 1,2-diacyl-sn-glycero-3-phosphocholine(out)</text>
        <dbReference type="Rhea" id="RHEA:38571"/>
        <dbReference type="ChEBI" id="CHEBI:57643"/>
    </reaction>
    <physiologicalReaction direction="left-to-right" evidence="9">
        <dbReference type="Rhea" id="RHEA:38572"/>
    </physiologicalReaction>
</comment>
<reference evidence="15" key="1">
    <citation type="journal article" date="2022" name="bioRxiv">
        <title>Sequencing and chromosome-scale assembly of the giantPleurodeles waltlgenome.</title>
        <authorList>
            <person name="Brown T."/>
            <person name="Elewa A."/>
            <person name="Iarovenko S."/>
            <person name="Subramanian E."/>
            <person name="Araus A.J."/>
            <person name="Petzold A."/>
            <person name="Susuki M."/>
            <person name="Suzuki K.-i.T."/>
            <person name="Hayashi T."/>
            <person name="Toyoda A."/>
            <person name="Oliveira C."/>
            <person name="Osipova E."/>
            <person name="Leigh N.D."/>
            <person name="Simon A."/>
            <person name="Yun M.H."/>
        </authorList>
    </citation>
    <scope>NUCLEOTIDE SEQUENCE</scope>
    <source>
        <strain evidence="15">20211129_DDA</strain>
        <tissue evidence="15">Liver</tissue>
    </source>
</reference>
<comment type="catalytic activity">
    <reaction evidence="10">
        <text>a 1,2-diacyl-sn-glycero-3-phospho-(1D-myo-inositol)(in) = a 1,2-diacyl-sn-glycero-3-phospho-(1D-myo-inositol)(out)</text>
        <dbReference type="Rhea" id="RHEA:38691"/>
        <dbReference type="ChEBI" id="CHEBI:57880"/>
    </reaction>
    <physiologicalReaction direction="left-to-right" evidence="10">
        <dbReference type="Rhea" id="RHEA:38692"/>
    </physiologicalReaction>
</comment>
<dbReference type="Pfam" id="PF02121">
    <property type="entry name" value="IP_trans"/>
    <property type="match status" value="1"/>
</dbReference>
<keyword evidence="8" id="KW-0539">Nucleus</keyword>
<evidence type="ECO:0000256" key="3">
    <source>
        <dbReference type="ARBA" id="ARBA00022448"/>
    </source>
</evidence>
<keyword evidence="16" id="KW-1185">Reference proteome</keyword>
<keyword evidence="4" id="KW-0963">Cytoplasm</keyword>
<dbReference type="InterPro" id="IPR023393">
    <property type="entry name" value="START-like_dom_sf"/>
</dbReference>
<dbReference type="InterPro" id="IPR055261">
    <property type="entry name" value="PI_transfer_N"/>
</dbReference>
<evidence type="ECO:0000256" key="13">
    <source>
        <dbReference type="ARBA" id="ARBA00045333"/>
    </source>
</evidence>
<keyword evidence="6" id="KW-0445">Lipid transport</keyword>
<feature type="domain" description="Phosphatidylinositol transfer protein N-terminal" evidence="14">
    <location>
        <begin position="4"/>
        <end position="207"/>
    </location>
</feature>
<evidence type="ECO:0000313" key="16">
    <source>
        <dbReference type="Proteomes" id="UP001066276"/>
    </source>
</evidence>
<evidence type="ECO:0000256" key="8">
    <source>
        <dbReference type="ARBA" id="ARBA00023242"/>
    </source>
</evidence>
<proteinExistence type="inferred from homology"/>
<dbReference type="PANTHER" id="PTHR10658:SF28">
    <property type="entry name" value="PHOSPHATIDYLINOSITOL TRANSFER PROTEIN ALPHA ISOFORM"/>
    <property type="match status" value="1"/>
</dbReference>
<dbReference type="PRINTS" id="PR00391">
    <property type="entry name" value="PITRANSFER"/>
</dbReference>
<evidence type="ECO:0000256" key="9">
    <source>
        <dbReference type="ARBA" id="ARBA00023723"/>
    </source>
</evidence>
<dbReference type="Gene3D" id="3.30.530.20">
    <property type="match status" value="1"/>
</dbReference>
<dbReference type="EMBL" id="JANPWB010000009">
    <property type="protein sequence ID" value="KAJ1149866.1"/>
    <property type="molecule type" value="Genomic_DNA"/>
</dbReference>
<evidence type="ECO:0000256" key="1">
    <source>
        <dbReference type="ARBA" id="ARBA00004123"/>
    </source>
</evidence>
<dbReference type="GO" id="GO:0035091">
    <property type="term" value="F:phosphatidylinositol binding"/>
    <property type="evidence" value="ECO:0007669"/>
    <property type="project" value="TreeGrafter"/>
</dbReference>
<gene>
    <name evidence="15" type="ORF">NDU88_002665</name>
</gene>
<evidence type="ECO:0000256" key="5">
    <source>
        <dbReference type="ARBA" id="ARBA00022990"/>
    </source>
</evidence>
<evidence type="ECO:0000259" key="14">
    <source>
        <dbReference type="Pfam" id="PF02121"/>
    </source>
</evidence>
<dbReference type="InterPro" id="IPR001666">
    <property type="entry name" value="PI_transfer"/>
</dbReference>